<organism evidence="1">
    <name type="scientific">marine sediment metagenome</name>
    <dbReference type="NCBI Taxonomy" id="412755"/>
    <lineage>
        <taxon>unclassified sequences</taxon>
        <taxon>metagenomes</taxon>
        <taxon>ecological metagenomes</taxon>
    </lineage>
</organism>
<gene>
    <name evidence="1" type="ORF">S06H3_29648</name>
</gene>
<sequence>QNVPICKNKIQKSHLLDFYFKKDLDSINLKKKLLNLMKRSKNFNKKIIVGIPCCICFSKFFPNKKIVYNLEINKELYAYLSPQDVEQMLSFLFE</sequence>
<evidence type="ECO:0000313" key="1">
    <source>
        <dbReference type="EMBL" id="GAI22800.1"/>
    </source>
</evidence>
<reference evidence="1" key="1">
    <citation type="journal article" date="2014" name="Front. Microbiol.">
        <title>High frequency of phylogenetically diverse reductive dehalogenase-homologous genes in deep subseafloor sedimentary metagenomes.</title>
        <authorList>
            <person name="Kawai M."/>
            <person name="Futagami T."/>
            <person name="Toyoda A."/>
            <person name="Takaki Y."/>
            <person name="Nishi S."/>
            <person name="Hori S."/>
            <person name="Arai W."/>
            <person name="Tsubouchi T."/>
            <person name="Morono Y."/>
            <person name="Uchiyama I."/>
            <person name="Ito T."/>
            <person name="Fujiyama A."/>
            <person name="Inagaki F."/>
            <person name="Takami H."/>
        </authorList>
    </citation>
    <scope>NUCLEOTIDE SEQUENCE</scope>
    <source>
        <strain evidence="1">Expedition CK06-06</strain>
    </source>
</reference>
<proteinExistence type="predicted"/>
<dbReference type="EMBL" id="BARV01017392">
    <property type="protein sequence ID" value="GAI22800.1"/>
    <property type="molecule type" value="Genomic_DNA"/>
</dbReference>
<feature type="non-terminal residue" evidence="1">
    <location>
        <position position="1"/>
    </location>
</feature>
<name>X1N7F4_9ZZZZ</name>
<dbReference type="AlphaFoldDB" id="X1N7F4"/>
<comment type="caution">
    <text evidence="1">The sequence shown here is derived from an EMBL/GenBank/DDBJ whole genome shotgun (WGS) entry which is preliminary data.</text>
</comment>
<protein>
    <submittedName>
        <fullName evidence="1">Uncharacterized protein</fullName>
    </submittedName>
</protein>
<accession>X1N7F4</accession>